<dbReference type="InterPro" id="IPR021762">
    <property type="entry name" value="DUF3325"/>
</dbReference>
<feature type="transmembrane region" description="Helical" evidence="1">
    <location>
        <begin position="90"/>
        <end position="106"/>
    </location>
</feature>
<evidence type="ECO:0000256" key="1">
    <source>
        <dbReference type="SAM" id="Phobius"/>
    </source>
</evidence>
<reference evidence="2 3" key="1">
    <citation type="submission" date="2019-09" db="EMBL/GenBank/DDBJ databases">
        <title>Genome sequence of Rhodovastum atsumiense, a diverse member of the Acetobacteraceae family of non-sulfur purple photosynthetic bacteria.</title>
        <authorList>
            <person name="Meyer T."/>
            <person name="Kyndt J."/>
        </authorList>
    </citation>
    <scope>NUCLEOTIDE SEQUENCE [LARGE SCALE GENOMIC DNA]</scope>
    <source>
        <strain evidence="2 3">DSM 21279</strain>
    </source>
</reference>
<evidence type="ECO:0000313" key="2">
    <source>
        <dbReference type="EMBL" id="KAA5609093.1"/>
    </source>
</evidence>
<keyword evidence="1" id="KW-0472">Membrane</keyword>
<protein>
    <submittedName>
        <fullName evidence="2">DUF3325 family protein</fullName>
    </submittedName>
</protein>
<name>A0A5M6ILE3_9PROT</name>
<dbReference type="Pfam" id="PF11804">
    <property type="entry name" value="DUF3325"/>
    <property type="match status" value="1"/>
</dbReference>
<evidence type="ECO:0000313" key="3">
    <source>
        <dbReference type="Proteomes" id="UP000325255"/>
    </source>
</evidence>
<proteinExistence type="predicted"/>
<feature type="transmembrane region" description="Helical" evidence="1">
    <location>
        <begin position="43"/>
        <end position="60"/>
    </location>
</feature>
<sequence>MVMLALALAHAGFIGLALAMDRHAARIPLIPPMPGSARWPLRLTGLALLLASGWLSLLGWGTGPGSAGWFGLLTLAGLLLALGLALWPRQVAVIALLLLTLGLMLVDD</sequence>
<gene>
    <name evidence="2" type="ORF">F1189_26050</name>
</gene>
<accession>A0A5M6ILE3</accession>
<comment type="caution">
    <text evidence="2">The sequence shown here is derived from an EMBL/GenBank/DDBJ whole genome shotgun (WGS) entry which is preliminary data.</text>
</comment>
<feature type="transmembrane region" description="Helical" evidence="1">
    <location>
        <begin position="67"/>
        <end position="84"/>
    </location>
</feature>
<dbReference type="EMBL" id="VWPK01000060">
    <property type="protein sequence ID" value="KAA5609093.1"/>
    <property type="molecule type" value="Genomic_DNA"/>
</dbReference>
<keyword evidence="3" id="KW-1185">Reference proteome</keyword>
<dbReference type="AlphaFoldDB" id="A0A5M6ILE3"/>
<organism evidence="2 3">
    <name type="scientific">Rhodovastum atsumiense</name>
    <dbReference type="NCBI Taxonomy" id="504468"/>
    <lineage>
        <taxon>Bacteria</taxon>
        <taxon>Pseudomonadati</taxon>
        <taxon>Pseudomonadota</taxon>
        <taxon>Alphaproteobacteria</taxon>
        <taxon>Acetobacterales</taxon>
        <taxon>Acetobacteraceae</taxon>
        <taxon>Rhodovastum</taxon>
    </lineage>
</organism>
<keyword evidence="1" id="KW-1133">Transmembrane helix</keyword>
<dbReference type="Proteomes" id="UP000325255">
    <property type="component" value="Unassembled WGS sequence"/>
</dbReference>
<keyword evidence="1" id="KW-0812">Transmembrane</keyword>
<dbReference type="RefSeq" id="WP_150044374.1">
    <property type="nucleotide sequence ID" value="NZ_OW485601.1"/>
</dbReference>